<evidence type="ECO:0000313" key="2">
    <source>
        <dbReference type="EMBL" id="RLV80522.1"/>
    </source>
</evidence>
<dbReference type="HOGENOM" id="CLU_1214250_0_0_11"/>
<name>A0A0A0NPV7_STRRN</name>
<proteinExistence type="predicted"/>
<dbReference type="eggNOG" id="ENOG5032YP7">
    <property type="taxonomic scope" value="Bacteria"/>
</dbReference>
<comment type="caution">
    <text evidence="2">The sequence shown here is derived from an EMBL/GenBank/DDBJ whole genome shotgun (WGS) entry which is preliminary data.</text>
</comment>
<keyword evidence="1" id="KW-1133">Transmembrane helix</keyword>
<feature type="transmembrane region" description="Helical" evidence="1">
    <location>
        <begin position="25"/>
        <end position="44"/>
    </location>
</feature>
<dbReference type="EMBL" id="QYCY01000001">
    <property type="protein sequence ID" value="RLV80522.1"/>
    <property type="molecule type" value="Genomic_DNA"/>
</dbReference>
<keyword evidence="1" id="KW-0812">Transmembrane</keyword>
<accession>A0A0A0NPV7</accession>
<dbReference type="Proteomes" id="UP000281594">
    <property type="component" value="Unassembled WGS sequence"/>
</dbReference>
<evidence type="ECO:0000313" key="3">
    <source>
        <dbReference type="Proteomes" id="UP000281594"/>
    </source>
</evidence>
<reference evidence="2 3" key="1">
    <citation type="journal article" date="2018" name="J. Biol. Chem.">
        <title>Discovery of the actinoplanic acid pathway in Streptomyces rapamycinicus reveals a genetically conserved synergism with rapamycin.</title>
        <authorList>
            <person name="Mrak P."/>
            <person name="Krastel P."/>
            <person name="Pivk Lukancic P."/>
            <person name="Tao J."/>
            <person name="Pistorius D."/>
            <person name="Moore C.M."/>
        </authorList>
    </citation>
    <scope>NUCLEOTIDE SEQUENCE [LARGE SCALE GENOMIC DNA]</scope>
    <source>
        <strain evidence="2 3">NRRL 5491</strain>
    </source>
</reference>
<protein>
    <submittedName>
        <fullName evidence="2">Uncharacterized protein</fullName>
    </submittedName>
</protein>
<keyword evidence="1" id="KW-0472">Membrane</keyword>
<gene>
    <name evidence="2" type="ORF">D3C57_119095</name>
</gene>
<organism evidence="2 3">
    <name type="scientific">Streptomyces rapamycinicus (strain ATCC 29253 / DSM 41530 / NRRL 5491 / AYB-994)</name>
    <name type="common">Streptomyces hygroscopicus (strain ATCC 29253)</name>
    <dbReference type="NCBI Taxonomy" id="1343740"/>
    <lineage>
        <taxon>Bacteria</taxon>
        <taxon>Bacillati</taxon>
        <taxon>Actinomycetota</taxon>
        <taxon>Actinomycetes</taxon>
        <taxon>Kitasatosporales</taxon>
        <taxon>Streptomycetaceae</taxon>
        <taxon>Streptomyces</taxon>
        <taxon>Streptomyces violaceusniger group</taxon>
    </lineage>
</organism>
<sequence>MLGRMRQGEPGEGQGYSGRAGRRRFVVASVVSCVAIAVAVTHVLAPDLKIDNVTVALLVVAVVPWLRDLLTSIELPGGVRLEFKEAVERRIEAAERIADAALVGSGDDGPEADGGATALTDVRRLAAEYLEVRTSMFSGSARTQRMNGIFARLVRATQRVADPDLDGWLTSPDGGLRLAAYARLYAVPDADALAALTDAVVREPLAFSQYWGIHALDKVVDAVGVEDVPRGVVRRLEDCRPRGSDRVALLRRLIAKLHGLP</sequence>
<dbReference type="KEGG" id="src:M271_24505"/>
<evidence type="ECO:0000256" key="1">
    <source>
        <dbReference type="SAM" id="Phobius"/>
    </source>
</evidence>
<dbReference type="AlphaFoldDB" id="A0A0A0NPV7"/>